<dbReference type="InterPro" id="IPR014710">
    <property type="entry name" value="RmlC-like_jellyroll"/>
</dbReference>
<dbReference type="CDD" id="cd00438">
    <property type="entry name" value="cupin_RmlC"/>
    <property type="match status" value="1"/>
</dbReference>
<proteinExistence type="inferred from homology"/>
<dbReference type="SUPFAM" id="SSF51182">
    <property type="entry name" value="RmlC-like cupins"/>
    <property type="match status" value="1"/>
</dbReference>
<feature type="site" description="Participates in a stacking interaction with the thymidine ring of dTDP-4-oxo-6-deoxyglucose" evidence="6">
    <location>
        <position position="139"/>
    </location>
</feature>
<reference evidence="8" key="1">
    <citation type="journal article" date="2021" name="bioRxiv">
        <title>Unraveling nitrogen, sulfur and carbon metabolic pathways and microbial community transcriptional responses to substrate deprivation and toxicity stresses in a bioreactor mimicking anoxic brackish coastal sediment conditions.</title>
        <authorList>
            <person name="Martins P.D."/>
            <person name="Echeveste M.J."/>
            <person name="Arshad A."/>
            <person name="Kurth J."/>
            <person name="Ouboter H."/>
            <person name="Jetten M.S.M."/>
            <person name="Welte C.U."/>
        </authorList>
    </citation>
    <scope>NUCLEOTIDE SEQUENCE</scope>
    <source>
        <strain evidence="8">MAG_39</strain>
    </source>
</reference>
<dbReference type="GO" id="GO:0019305">
    <property type="term" value="P:dTDP-rhamnose biosynthetic process"/>
    <property type="evidence" value="ECO:0007669"/>
    <property type="project" value="UniProtKB-UniRule"/>
</dbReference>
<dbReference type="Pfam" id="PF00908">
    <property type="entry name" value="dTDP_sugar_isom"/>
    <property type="match status" value="1"/>
</dbReference>
<dbReference type="InterPro" id="IPR000888">
    <property type="entry name" value="RmlC-like"/>
</dbReference>
<dbReference type="NCBIfam" id="TIGR01221">
    <property type="entry name" value="rmlC"/>
    <property type="match status" value="1"/>
</dbReference>
<dbReference type="PANTHER" id="PTHR21047">
    <property type="entry name" value="DTDP-6-DEOXY-D-GLUCOSE-3,5 EPIMERASE"/>
    <property type="match status" value="1"/>
</dbReference>
<organism evidence="8 9">
    <name type="scientific">Candidatus Nitrobium versatile</name>
    <dbReference type="NCBI Taxonomy" id="2884831"/>
    <lineage>
        <taxon>Bacteria</taxon>
        <taxon>Pseudomonadati</taxon>
        <taxon>Nitrospirota</taxon>
        <taxon>Nitrospiria</taxon>
        <taxon>Nitrospirales</taxon>
        <taxon>Nitrospiraceae</taxon>
        <taxon>Candidatus Nitrobium</taxon>
    </lineage>
</organism>
<name>A0A953M421_9BACT</name>
<sequence length="187" mass="21673">MPFEFKRLALPEVVLIMPRLFPDDRGFFMEVYKHSDFIKAGIPEHFVQDNHSKSSLGVLRGLHYQKDPAAQGKLVRCLRGRIYDVAVDIRKGSPRYGEWVSAELSEENNHQLYVPPGFAHGFVVLSDTAEIIYKCTEEYSPENDRGIRWDDPDINVIWPVQEPVLSEKDRRHPFLRDADNNFLFRAA</sequence>
<dbReference type="InterPro" id="IPR011051">
    <property type="entry name" value="RmlC_Cupin_sf"/>
</dbReference>
<comment type="pathway">
    <text evidence="7">Carbohydrate biosynthesis; dTDP-L-rhamnose biosynthesis.</text>
</comment>
<comment type="catalytic activity">
    <reaction evidence="1 7">
        <text>dTDP-4-dehydro-6-deoxy-alpha-D-glucose = dTDP-4-dehydro-beta-L-rhamnose</text>
        <dbReference type="Rhea" id="RHEA:16969"/>
        <dbReference type="ChEBI" id="CHEBI:57649"/>
        <dbReference type="ChEBI" id="CHEBI:62830"/>
        <dbReference type="EC" id="5.1.3.13"/>
    </reaction>
</comment>
<evidence type="ECO:0000256" key="7">
    <source>
        <dbReference type="RuleBase" id="RU364069"/>
    </source>
</evidence>
<comment type="caution">
    <text evidence="8">The sequence shown here is derived from an EMBL/GenBank/DDBJ whole genome shotgun (WGS) entry which is preliminary data.</text>
</comment>
<evidence type="ECO:0000256" key="1">
    <source>
        <dbReference type="ARBA" id="ARBA00001298"/>
    </source>
</evidence>
<dbReference type="EC" id="5.1.3.13" evidence="3 7"/>
<dbReference type="Proteomes" id="UP000705867">
    <property type="component" value="Unassembled WGS sequence"/>
</dbReference>
<evidence type="ECO:0000256" key="6">
    <source>
        <dbReference type="PIRSR" id="PIRSR600888-3"/>
    </source>
</evidence>
<comment type="function">
    <text evidence="2 7">Catalyzes the epimerization of the C3' and C5'positions of dTDP-6-deoxy-D-xylo-4-hexulose, forming dTDP-6-deoxy-L-lyxo-4-hexulose.</text>
</comment>
<evidence type="ECO:0000313" key="9">
    <source>
        <dbReference type="Proteomes" id="UP000705867"/>
    </source>
</evidence>
<dbReference type="PANTHER" id="PTHR21047:SF2">
    <property type="entry name" value="THYMIDINE DIPHOSPHO-4-KETO-RHAMNOSE 3,5-EPIMERASE"/>
    <property type="match status" value="1"/>
</dbReference>
<evidence type="ECO:0000256" key="5">
    <source>
        <dbReference type="PIRSR" id="PIRSR600888-1"/>
    </source>
</evidence>
<feature type="active site" description="Proton acceptor" evidence="5">
    <location>
        <position position="63"/>
    </location>
</feature>
<comment type="subunit">
    <text evidence="7">Homodimer.</text>
</comment>
<evidence type="ECO:0000256" key="4">
    <source>
        <dbReference type="ARBA" id="ARBA00019595"/>
    </source>
</evidence>
<feature type="active site" description="Proton donor" evidence="5">
    <location>
        <position position="133"/>
    </location>
</feature>
<evidence type="ECO:0000256" key="3">
    <source>
        <dbReference type="ARBA" id="ARBA00012098"/>
    </source>
</evidence>
<accession>A0A953M421</accession>
<dbReference type="AlphaFoldDB" id="A0A953M421"/>
<dbReference type="EMBL" id="JAIOIV010000158">
    <property type="protein sequence ID" value="MBZ0158513.1"/>
    <property type="molecule type" value="Genomic_DNA"/>
</dbReference>
<evidence type="ECO:0000256" key="2">
    <source>
        <dbReference type="ARBA" id="ARBA00001997"/>
    </source>
</evidence>
<protein>
    <recommendedName>
        <fullName evidence="4 7">dTDP-4-dehydrorhamnose 3,5-epimerase</fullName>
        <ecNumber evidence="3 7">5.1.3.13</ecNumber>
    </recommendedName>
    <alternativeName>
        <fullName evidence="7">Thymidine diphospho-4-keto-rhamnose 3,5-epimerase</fullName>
    </alternativeName>
</protein>
<gene>
    <name evidence="8" type="primary">rfbC</name>
    <name evidence="8" type="ORF">K8I29_20140</name>
</gene>
<reference evidence="8" key="2">
    <citation type="submission" date="2021-08" db="EMBL/GenBank/DDBJ databases">
        <authorList>
            <person name="Dalcin Martins P."/>
        </authorList>
    </citation>
    <scope>NUCLEOTIDE SEQUENCE</scope>
    <source>
        <strain evidence="8">MAG_39</strain>
    </source>
</reference>
<comment type="similarity">
    <text evidence="7">Belongs to the dTDP-4-dehydrorhamnose 3,5-epimerase family.</text>
</comment>
<dbReference type="GO" id="GO:0000271">
    <property type="term" value="P:polysaccharide biosynthetic process"/>
    <property type="evidence" value="ECO:0007669"/>
    <property type="project" value="TreeGrafter"/>
</dbReference>
<keyword evidence="7 8" id="KW-0413">Isomerase</keyword>
<evidence type="ECO:0000313" key="8">
    <source>
        <dbReference type="EMBL" id="MBZ0158513.1"/>
    </source>
</evidence>
<dbReference type="GO" id="GO:0008830">
    <property type="term" value="F:dTDP-4-dehydrorhamnose 3,5-epimerase activity"/>
    <property type="evidence" value="ECO:0007669"/>
    <property type="project" value="UniProtKB-UniRule"/>
</dbReference>
<dbReference type="GO" id="GO:0005829">
    <property type="term" value="C:cytosol"/>
    <property type="evidence" value="ECO:0007669"/>
    <property type="project" value="TreeGrafter"/>
</dbReference>
<dbReference type="Gene3D" id="2.60.120.10">
    <property type="entry name" value="Jelly Rolls"/>
    <property type="match status" value="1"/>
</dbReference>